<dbReference type="EMBL" id="KF515926">
    <property type="protein sequence ID" value="AHB62365.1"/>
    <property type="molecule type" value="mRNA"/>
</dbReference>
<feature type="chain" id="PRO_5036287528" evidence="1">
    <location>
        <begin position="24"/>
        <end position="122"/>
    </location>
</feature>
<dbReference type="EMBL" id="MH678619">
    <property type="protein sequence ID" value="QBA88398.1"/>
    <property type="molecule type" value="mRNA"/>
</dbReference>
<name>V5TCC5_PLADU</name>
<protein>
    <submittedName>
        <fullName evidence="3">Whitinin</fullName>
    </submittedName>
    <submittedName>
        <fullName evidence="2">Whitnin-1 neuropeptide SPTR</fullName>
    </submittedName>
</protein>
<organism evidence="2">
    <name type="scientific">Platynereis dumerilii</name>
    <name type="common">Dumeril's clam worm</name>
    <dbReference type="NCBI Taxonomy" id="6359"/>
    <lineage>
        <taxon>Eukaryota</taxon>
        <taxon>Metazoa</taxon>
        <taxon>Spiralia</taxon>
        <taxon>Lophotrochozoa</taxon>
        <taxon>Annelida</taxon>
        <taxon>Polychaeta</taxon>
        <taxon>Errantia</taxon>
        <taxon>Phyllodocida</taxon>
        <taxon>Nereididae</taxon>
        <taxon>Platynereis</taxon>
    </lineage>
</organism>
<evidence type="ECO:0000313" key="3">
    <source>
        <dbReference type="EMBL" id="QBA88398.1"/>
    </source>
</evidence>
<sequence>MESKIIMMSLAVVLAALCLGASAMSLPSDEVKHNQVSESGLDEKERATWLDTRDLGDLEDQFKELVYLAVKELQNEGRISPGVVSERKTQQKRGRFQGFCFRRTRSGRFLPYICWKGNDSRK</sequence>
<keyword evidence="1" id="KW-0732">Signal</keyword>
<dbReference type="AlphaFoldDB" id="V5TCC5"/>
<reference evidence="3" key="2">
    <citation type="journal article" date="2019" name="Elife">
        <title>Combined transcriptome and proteome profiling reveals specific molecular brain signatures for sex, maturation and circalunar clock phase.</title>
        <authorList>
            <person name="Schenk S."/>
            <person name="Bannister S.C."/>
            <person name="Sedlazeck F.J."/>
            <person name="Anrather D."/>
            <person name="Minh B.Q."/>
            <person name="Bileck A."/>
            <person name="Hartl M."/>
            <person name="von Haeseler A."/>
            <person name="Gerner C."/>
            <person name="Raible F."/>
            <person name="Tessmar-Raible K."/>
        </authorList>
    </citation>
    <scope>NUCLEOTIDE SEQUENCE</scope>
</reference>
<evidence type="ECO:0000256" key="1">
    <source>
        <dbReference type="SAM" id="SignalP"/>
    </source>
</evidence>
<reference evidence="2" key="1">
    <citation type="submission" date="2013-08" db="EMBL/GenBank/DDBJ databases">
        <title>The neuropeptide complement of the marine annelid Platynereis dumerilii.</title>
        <authorList>
            <person name="Conzelmann M."/>
            <person name="Williams E.A."/>
            <person name="Krug K."/>
            <person name="Franz-Wachtel M."/>
            <person name="Macek B."/>
            <person name="Jekely G."/>
        </authorList>
    </citation>
    <scope>NUCLEOTIDE SEQUENCE</scope>
</reference>
<proteinExistence type="evidence at transcript level"/>
<feature type="signal peptide" evidence="1">
    <location>
        <begin position="1"/>
        <end position="23"/>
    </location>
</feature>
<dbReference type="GO" id="GO:0007218">
    <property type="term" value="P:neuropeptide signaling pathway"/>
    <property type="evidence" value="ECO:0007669"/>
    <property type="project" value="UniProtKB-KW"/>
</dbReference>
<keyword evidence="2" id="KW-0527">Neuropeptide</keyword>
<accession>V5TCC5</accession>
<evidence type="ECO:0000313" key="2">
    <source>
        <dbReference type="EMBL" id="AHB62365.1"/>
    </source>
</evidence>